<keyword evidence="6" id="KW-0406">Ion transport</keyword>
<dbReference type="AlphaFoldDB" id="A0AAN8XW42"/>
<organism evidence="11 12">
    <name type="scientific">Halocaridina rubra</name>
    <name type="common">Hawaiian red shrimp</name>
    <dbReference type="NCBI Taxonomy" id="373956"/>
    <lineage>
        <taxon>Eukaryota</taxon>
        <taxon>Metazoa</taxon>
        <taxon>Ecdysozoa</taxon>
        <taxon>Arthropoda</taxon>
        <taxon>Crustacea</taxon>
        <taxon>Multicrustacea</taxon>
        <taxon>Malacostraca</taxon>
        <taxon>Eumalacostraca</taxon>
        <taxon>Eucarida</taxon>
        <taxon>Decapoda</taxon>
        <taxon>Pleocyemata</taxon>
        <taxon>Caridea</taxon>
        <taxon>Atyoidea</taxon>
        <taxon>Atyidae</taxon>
        <taxon>Halocaridina</taxon>
    </lineage>
</organism>
<dbReference type="GO" id="GO:0051453">
    <property type="term" value="P:regulation of intracellular pH"/>
    <property type="evidence" value="ECO:0007669"/>
    <property type="project" value="TreeGrafter"/>
</dbReference>
<name>A0AAN8XW42_HALRR</name>
<evidence type="ECO:0000256" key="8">
    <source>
        <dbReference type="ARBA" id="ARBA00023201"/>
    </source>
</evidence>
<evidence type="ECO:0000256" key="6">
    <source>
        <dbReference type="ARBA" id="ARBA00023065"/>
    </source>
</evidence>
<dbReference type="InterPro" id="IPR006153">
    <property type="entry name" value="Cation/H_exchanger_TM"/>
</dbReference>
<dbReference type="EMBL" id="JAXCGZ010000841">
    <property type="protein sequence ID" value="KAK7085535.1"/>
    <property type="molecule type" value="Genomic_DNA"/>
</dbReference>
<feature type="transmembrane region" description="Helical" evidence="9">
    <location>
        <begin position="339"/>
        <end position="360"/>
    </location>
</feature>
<comment type="subcellular location">
    <subcellularLocation>
        <location evidence="1">Membrane</location>
        <topology evidence="1">Multi-pass membrane protein</topology>
    </subcellularLocation>
</comment>
<proteinExistence type="predicted"/>
<dbReference type="InterPro" id="IPR018422">
    <property type="entry name" value="Cation/H_exchanger_CPA1"/>
</dbReference>
<dbReference type="Gene3D" id="6.10.250.1040">
    <property type="match status" value="1"/>
</dbReference>
<dbReference type="GO" id="GO:0015386">
    <property type="term" value="F:potassium:proton antiporter activity"/>
    <property type="evidence" value="ECO:0007669"/>
    <property type="project" value="TreeGrafter"/>
</dbReference>
<evidence type="ECO:0000256" key="9">
    <source>
        <dbReference type="SAM" id="Phobius"/>
    </source>
</evidence>
<evidence type="ECO:0000256" key="5">
    <source>
        <dbReference type="ARBA" id="ARBA00023053"/>
    </source>
</evidence>
<keyword evidence="8" id="KW-0739">Sodium transport</keyword>
<evidence type="ECO:0000256" key="7">
    <source>
        <dbReference type="ARBA" id="ARBA00023136"/>
    </source>
</evidence>
<sequence length="361" mass="41515">MASATSDTIIFMFLGMVLVSDEHMWHTGFVLWSVGLCFIFRFIGVFLLTGVMNHYRIKKINYEEQFIAAYGGLRGAVAFSLVNMLNSDLPSRRIFVTTTLVVILFTIFVQGITIKPLVNFLQIQRKRSDRKNLNEEIHDTAMDHIMAGIEEVLGQHGDFYLRALMIYYNDQYLNKWFVRPTCESKLTRLFEKIAISEHYAHLYGPVAMIEDKVKPLCPTENTTVKRVRSSSISPSYKDEVLLEPRLILEGEQDDTSLMQDGVQLRKSLKKKKSKSFIPIRYNSHRVGASEAFSDDEEGEDDQVFVGDDVEVTQKKRSNDAAQALRRAFRDNPYNKGRELLWGILKPYYIISFVAIVATFYV</sequence>
<keyword evidence="7 9" id="KW-0472">Membrane</keyword>
<feature type="transmembrane region" description="Helical" evidence="9">
    <location>
        <begin position="29"/>
        <end position="53"/>
    </location>
</feature>
<dbReference type="PANTHER" id="PTHR10110">
    <property type="entry name" value="SODIUM/HYDROGEN EXCHANGER"/>
    <property type="match status" value="1"/>
</dbReference>
<evidence type="ECO:0000256" key="2">
    <source>
        <dbReference type="ARBA" id="ARBA00022448"/>
    </source>
</evidence>
<evidence type="ECO:0000259" key="10">
    <source>
        <dbReference type="Pfam" id="PF00999"/>
    </source>
</evidence>
<comment type="caution">
    <text evidence="11">The sequence shown here is derived from an EMBL/GenBank/DDBJ whole genome shotgun (WGS) entry which is preliminary data.</text>
</comment>
<feature type="transmembrane region" description="Helical" evidence="9">
    <location>
        <begin position="65"/>
        <end position="82"/>
    </location>
</feature>
<dbReference type="GO" id="GO:0005886">
    <property type="term" value="C:plasma membrane"/>
    <property type="evidence" value="ECO:0007669"/>
    <property type="project" value="TreeGrafter"/>
</dbReference>
<evidence type="ECO:0000313" key="11">
    <source>
        <dbReference type="EMBL" id="KAK7085535.1"/>
    </source>
</evidence>
<keyword evidence="12" id="KW-1185">Reference proteome</keyword>
<evidence type="ECO:0000256" key="4">
    <source>
        <dbReference type="ARBA" id="ARBA00022989"/>
    </source>
</evidence>
<evidence type="ECO:0000256" key="1">
    <source>
        <dbReference type="ARBA" id="ARBA00004141"/>
    </source>
</evidence>
<keyword evidence="5" id="KW-0915">Sodium</keyword>
<accession>A0AAN8XW42</accession>
<evidence type="ECO:0000256" key="3">
    <source>
        <dbReference type="ARBA" id="ARBA00022692"/>
    </source>
</evidence>
<dbReference type="Proteomes" id="UP001381693">
    <property type="component" value="Unassembled WGS sequence"/>
</dbReference>
<gene>
    <name evidence="11" type="ORF">SK128_027390</name>
</gene>
<feature type="transmembrane region" description="Helical" evidence="9">
    <location>
        <begin position="94"/>
        <end position="118"/>
    </location>
</feature>
<protein>
    <recommendedName>
        <fullName evidence="10">Cation/H+ exchanger transmembrane domain-containing protein</fullName>
    </recommendedName>
</protein>
<dbReference type="PANTHER" id="PTHR10110:SF126">
    <property type="entry name" value="NA(+)_H(+) EXCHANGER PROTEIN 7"/>
    <property type="match status" value="1"/>
</dbReference>
<keyword evidence="2" id="KW-0813">Transport</keyword>
<dbReference type="GO" id="GO:0015385">
    <property type="term" value="F:sodium:proton antiporter activity"/>
    <property type="evidence" value="ECO:0007669"/>
    <property type="project" value="InterPro"/>
</dbReference>
<keyword evidence="4 9" id="KW-1133">Transmembrane helix</keyword>
<reference evidence="11 12" key="1">
    <citation type="submission" date="2023-11" db="EMBL/GenBank/DDBJ databases">
        <title>Halocaridina rubra genome assembly.</title>
        <authorList>
            <person name="Smith C."/>
        </authorList>
    </citation>
    <scope>NUCLEOTIDE SEQUENCE [LARGE SCALE GENOMIC DNA]</scope>
    <source>
        <strain evidence="11">EP-1</strain>
        <tissue evidence="11">Whole</tissue>
    </source>
</reference>
<keyword evidence="3 9" id="KW-0812">Transmembrane</keyword>
<feature type="domain" description="Cation/H+ exchanger transmembrane" evidence="10">
    <location>
        <begin position="8"/>
        <end position="119"/>
    </location>
</feature>
<dbReference type="Pfam" id="PF00999">
    <property type="entry name" value="Na_H_Exchanger"/>
    <property type="match status" value="1"/>
</dbReference>
<evidence type="ECO:0000313" key="12">
    <source>
        <dbReference type="Proteomes" id="UP001381693"/>
    </source>
</evidence>
<dbReference type="GO" id="GO:0098719">
    <property type="term" value="P:sodium ion import across plasma membrane"/>
    <property type="evidence" value="ECO:0007669"/>
    <property type="project" value="TreeGrafter"/>
</dbReference>